<dbReference type="Proteomes" id="UP000278440">
    <property type="component" value="Unassembled WGS sequence"/>
</dbReference>
<dbReference type="Pfam" id="PF06722">
    <property type="entry name" value="EryCIII-like_C"/>
    <property type="match status" value="1"/>
</dbReference>
<dbReference type="GO" id="GO:0033072">
    <property type="term" value="P:vancomycin biosynthetic process"/>
    <property type="evidence" value="ECO:0007669"/>
    <property type="project" value="UniProtKB-ARBA"/>
</dbReference>
<proteinExistence type="predicted"/>
<dbReference type="EMBL" id="RBXT01000001">
    <property type="protein sequence ID" value="RKT80059.1"/>
    <property type="molecule type" value="Genomic_DNA"/>
</dbReference>
<dbReference type="GO" id="GO:0016758">
    <property type="term" value="F:hexosyltransferase activity"/>
    <property type="evidence" value="ECO:0007669"/>
    <property type="project" value="InterPro"/>
</dbReference>
<dbReference type="GO" id="GO:0008194">
    <property type="term" value="F:UDP-glycosyltransferase activity"/>
    <property type="evidence" value="ECO:0007669"/>
    <property type="project" value="InterPro"/>
</dbReference>
<dbReference type="FunFam" id="3.40.50.2000:FF:000009">
    <property type="entry name" value="Sterol 3-beta-glucosyltransferase UGT80A2"/>
    <property type="match status" value="1"/>
</dbReference>
<evidence type="ECO:0000313" key="4">
    <source>
        <dbReference type="Proteomes" id="UP000278440"/>
    </source>
</evidence>
<reference evidence="3 4" key="1">
    <citation type="submission" date="2018-10" db="EMBL/GenBank/DDBJ databases">
        <title>Sequencing the genomes of 1000 actinobacteria strains.</title>
        <authorList>
            <person name="Klenk H.-P."/>
        </authorList>
    </citation>
    <scope>NUCLEOTIDE SEQUENCE [LARGE SCALE GENOMIC DNA]</scope>
    <source>
        <strain evidence="3 4">DSM 44267</strain>
    </source>
</reference>
<dbReference type="Gene3D" id="3.40.50.2000">
    <property type="entry name" value="Glycogen Phosphorylase B"/>
    <property type="match status" value="2"/>
</dbReference>
<comment type="caution">
    <text evidence="3">The sequence shown here is derived from an EMBL/GenBank/DDBJ whole genome shotgun (WGS) entry which is preliminary data.</text>
</comment>
<evidence type="ECO:0000259" key="2">
    <source>
        <dbReference type="Pfam" id="PF06722"/>
    </source>
</evidence>
<organism evidence="3 4">
    <name type="scientific">Terracoccus luteus</name>
    <dbReference type="NCBI Taxonomy" id="53356"/>
    <lineage>
        <taxon>Bacteria</taxon>
        <taxon>Bacillati</taxon>
        <taxon>Actinomycetota</taxon>
        <taxon>Actinomycetes</taxon>
        <taxon>Micrococcales</taxon>
        <taxon>Intrasporangiaceae</taxon>
        <taxon>Terracoccus</taxon>
    </lineage>
</organism>
<feature type="domain" description="Erythromycin biosynthesis protein CIII-like C-terminal" evidence="2">
    <location>
        <begin position="324"/>
        <end position="405"/>
    </location>
</feature>
<dbReference type="Pfam" id="PF03033">
    <property type="entry name" value="Glyco_transf_28"/>
    <property type="match status" value="1"/>
</dbReference>
<dbReference type="RefSeq" id="WP_121034845.1">
    <property type="nucleotide sequence ID" value="NZ_RBXT01000001.1"/>
</dbReference>
<dbReference type="PANTHER" id="PTHR48050">
    <property type="entry name" value="STEROL 3-BETA-GLUCOSYLTRANSFERASE"/>
    <property type="match status" value="1"/>
</dbReference>
<dbReference type="AlphaFoldDB" id="A0A495Y2Q7"/>
<name>A0A495Y2Q7_9MICO</name>
<dbReference type="OrthoDB" id="3253247at2"/>
<dbReference type="InterPro" id="IPR010610">
    <property type="entry name" value="EryCIII-like_C"/>
</dbReference>
<dbReference type="GO" id="GO:0005975">
    <property type="term" value="P:carbohydrate metabolic process"/>
    <property type="evidence" value="ECO:0007669"/>
    <property type="project" value="InterPro"/>
</dbReference>
<evidence type="ECO:0000259" key="1">
    <source>
        <dbReference type="Pfam" id="PF03033"/>
    </source>
</evidence>
<accession>A0A495Y2Q7</accession>
<gene>
    <name evidence="3" type="ORF">DFJ68_3538</name>
</gene>
<keyword evidence="4" id="KW-1185">Reference proteome</keyword>
<dbReference type="SUPFAM" id="SSF53756">
    <property type="entry name" value="UDP-Glycosyltransferase/glycogen phosphorylase"/>
    <property type="match status" value="1"/>
</dbReference>
<protein>
    <submittedName>
        <fullName evidence="3">UDP:flavonoid glycosyltransferase YjiC (YdhE family)</fullName>
    </submittedName>
</protein>
<evidence type="ECO:0000313" key="3">
    <source>
        <dbReference type="EMBL" id="RKT80059.1"/>
    </source>
</evidence>
<dbReference type="InterPro" id="IPR004276">
    <property type="entry name" value="GlycoTrans_28_N"/>
</dbReference>
<keyword evidence="3" id="KW-0808">Transferase</keyword>
<dbReference type="InterPro" id="IPR050426">
    <property type="entry name" value="Glycosyltransferase_28"/>
</dbReference>
<feature type="domain" description="Glycosyltransferase family 28 N-terminal" evidence="1">
    <location>
        <begin position="3"/>
        <end position="63"/>
    </location>
</feature>
<dbReference type="PANTHER" id="PTHR48050:SF13">
    <property type="entry name" value="STEROL 3-BETA-GLUCOSYLTRANSFERASE UGT80A2"/>
    <property type="match status" value="1"/>
</dbReference>
<sequence>MRVLLLGMGSRGDVQPFVALGQRLATLGYDVGVAAAQDFGGLVTAHGLRHEPFSFGLEEGVRSEVGREWLGGSSTNQVREARLMKTVVAHVAPALADDLQRMVGRADAVVSSALSVDAASSLTAAAGITHAHVMLQPTWPSRHGPSSTFALRPQADSLLNLGWSALAGRAAFDIVRSTGDLLRARLGLRRRSLPGFVAALRATPTVLAASPLVVPRAPDWPVSLRQTGFWFRDTEGADPTETDAGLATFLDDGPPPVYLGLGSMPTGRPDDVVDVFIRVLARLGRRGVVSAGVAALGSGVTDRDLAHGGDGRVHVVAGPVAHEWLHPRCAAVVHHGGAGTTAAALRAGVPQVTVPHIADQPYWGRRVHELGVGAAPLPRKRFGPEALEAALEVALSPEVGRAASALGRRVRSEDGAGDAAAVLDALFRGRGRTA</sequence>
<dbReference type="InterPro" id="IPR002213">
    <property type="entry name" value="UDP_glucos_trans"/>
</dbReference>
<dbReference type="CDD" id="cd03784">
    <property type="entry name" value="GT1_Gtf-like"/>
    <property type="match status" value="1"/>
</dbReference>